<keyword evidence="8" id="KW-0238">DNA-binding</keyword>
<dbReference type="PROSITE" id="PS00028">
    <property type="entry name" value="ZINC_FINGER_C2H2_1"/>
    <property type="match status" value="5"/>
</dbReference>
<keyword evidence="10" id="KW-0539">Nucleus</keyword>
<evidence type="ECO:0000256" key="2">
    <source>
        <dbReference type="ARBA" id="ARBA00006991"/>
    </source>
</evidence>
<keyword evidence="5 11" id="KW-0863">Zinc-finger</keyword>
<evidence type="ECO:0000256" key="4">
    <source>
        <dbReference type="ARBA" id="ARBA00022737"/>
    </source>
</evidence>
<dbReference type="FunFam" id="3.30.160.60:FF:000065">
    <property type="entry name" value="B-cell CLL/lymphoma 6, member B"/>
    <property type="match status" value="1"/>
</dbReference>
<evidence type="ECO:0000256" key="11">
    <source>
        <dbReference type="PROSITE-ProRule" id="PRU00042"/>
    </source>
</evidence>
<gene>
    <name evidence="15" type="ORF">BOX15_Mlig023108g1</name>
    <name evidence="14" type="ORF">BOX15_Mlig023108g2</name>
    <name evidence="16" type="ORF">BOX15_Mlig023108g3</name>
</gene>
<dbReference type="STRING" id="282301.A0A267DF45"/>
<organism evidence="14 17">
    <name type="scientific">Macrostomum lignano</name>
    <dbReference type="NCBI Taxonomy" id="282301"/>
    <lineage>
        <taxon>Eukaryota</taxon>
        <taxon>Metazoa</taxon>
        <taxon>Spiralia</taxon>
        <taxon>Lophotrochozoa</taxon>
        <taxon>Platyhelminthes</taxon>
        <taxon>Rhabditophora</taxon>
        <taxon>Macrostomorpha</taxon>
        <taxon>Macrostomida</taxon>
        <taxon>Macrostomidae</taxon>
        <taxon>Macrostomum</taxon>
    </lineage>
</organism>
<dbReference type="Proteomes" id="UP000215902">
    <property type="component" value="Unassembled WGS sequence"/>
</dbReference>
<evidence type="ECO:0000313" key="17">
    <source>
        <dbReference type="Proteomes" id="UP000215902"/>
    </source>
</evidence>
<feature type="region of interest" description="Disordered" evidence="12">
    <location>
        <begin position="1"/>
        <end position="26"/>
    </location>
</feature>
<dbReference type="GO" id="GO:0008270">
    <property type="term" value="F:zinc ion binding"/>
    <property type="evidence" value="ECO:0007669"/>
    <property type="project" value="UniProtKB-KW"/>
</dbReference>
<evidence type="ECO:0000313" key="15">
    <source>
        <dbReference type="EMBL" id="PAA71502.1"/>
    </source>
</evidence>
<keyword evidence="7" id="KW-0805">Transcription regulation</keyword>
<evidence type="ECO:0000313" key="16">
    <source>
        <dbReference type="EMBL" id="PAA92189.1"/>
    </source>
</evidence>
<evidence type="ECO:0000256" key="10">
    <source>
        <dbReference type="ARBA" id="ARBA00023242"/>
    </source>
</evidence>
<dbReference type="PROSITE" id="PS50157">
    <property type="entry name" value="ZINC_FINGER_C2H2_2"/>
    <property type="match status" value="5"/>
</dbReference>
<dbReference type="GO" id="GO:0005634">
    <property type="term" value="C:nucleus"/>
    <property type="evidence" value="ECO:0007669"/>
    <property type="project" value="UniProtKB-SubCell"/>
</dbReference>
<accession>A0A267DF45</accession>
<reference evidence="14 17" key="1">
    <citation type="submission" date="2017-06" db="EMBL/GenBank/DDBJ databases">
        <title>A platform for efficient transgenesis in Macrostomum lignano, a flatworm model organism for stem cell research.</title>
        <authorList>
            <person name="Berezikov E."/>
        </authorList>
    </citation>
    <scope>NUCLEOTIDE SEQUENCE [LARGE SCALE GENOMIC DNA]</scope>
    <source>
        <strain evidence="14">DV1</strain>
        <tissue evidence="14">Whole organism</tissue>
    </source>
</reference>
<dbReference type="FunFam" id="3.30.160.60:FF:000512">
    <property type="entry name" value="zinc finger protein 197 isoform X1"/>
    <property type="match status" value="1"/>
</dbReference>
<evidence type="ECO:0000256" key="3">
    <source>
        <dbReference type="ARBA" id="ARBA00022723"/>
    </source>
</evidence>
<keyword evidence="3" id="KW-0479">Metal-binding</keyword>
<dbReference type="InterPro" id="IPR013087">
    <property type="entry name" value="Znf_C2H2_type"/>
</dbReference>
<dbReference type="PANTHER" id="PTHR23235">
    <property type="entry name" value="KRUEPPEL-LIKE TRANSCRIPTION FACTOR"/>
    <property type="match status" value="1"/>
</dbReference>
<keyword evidence="17" id="KW-1185">Reference proteome</keyword>
<dbReference type="GO" id="GO:0000978">
    <property type="term" value="F:RNA polymerase II cis-regulatory region sequence-specific DNA binding"/>
    <property type="evidence" value="ECO:0007669"/>
    <property type="project" value="TreeGrafter"/>
</dbReference>
<protein>
    <recommendedName>
        <fullName evidence="13">C2H2-type domain-containing protein</fullName>
    </recommendedName>
</protein>
<comment type="subcellular location">
    <subcellularLocation>
        <location evidence="1">Nucleus</location>
    </subcellularLocation>
</comment>
<feature type="compositionally biased region" description="Polar residues" evidence="12">
    <location>
        <begin position="1"/>
        <end position="10"/>
    </location>
</feature>
<feature type="domain" description="C2H2-type" evidence="13">
    <location>
        <begin position="97"/>
        <end position="126"/>
    </location>
</feature>
<evidence type="ECO:0000256" key="7">
    <source>
        <dbReference type="ARBA" id="ARBA00023015"/>
    </source>
</evidence>
<feature type="domain" description="C2H2-type" evidence="13">
    <location>
        <begin position="67"/>
        <end position="95"/>
    </location>
</feature>
<dbReference type="FunFam" id="3.30.160.60:FF:000185">
    <property type="entry name" value="zinc finger protein 319"/>
    <property type="match status" value="1"/>
</dbReference>
<proteinExistence type="inferred from homology"/>
<dbReference type="SUPFAM" id="SSF57667">
    <property type="entry name" value="beta-beta-alpha zinc fingers"/>
    <property type="match status" value="2"/>
</dbReference>
<feature type="domain" description="C2H2-type" evidence="13">
    <location>
        <begin position="183"/>
        <end position="211"/>
    </location>
</feature>
<dbReference type="Gene3D" id="3.30.160.60">
    <property type="entry name" value="Classic Zinc Finger"/>
    <property type="match status" value="4"/>
</dbReference>
<keyword evidence="4" id="KW-0677">Repeat</keyword>
<keyword evidence="6" id="KW-0862">Zinc</keyword>
<dbReference type="InterPro" id="IPR036236">
    <property type="entry name" value="Znf_C2H2_sf"/>
</dbReference>
<evidence type="ECO:0000256" key="8">
    <source>
        <dbReference type="ARBA" id="ARBA00023125"/>
    </source>
</evidence>
<dbReference type="SMART" id="SM00355">
    <property type="entry name" value="ZnF_C2H2"/>
    <property type="match status" value="5"/>
</dbReference>
<evidence type="ECO:0000256" key="12">
    <source>
        <dbReference type="SAM" id="MobiDB-lite"/>
    </source>
</evidence>
<dbReference type="EMBL" id="NIVC01004291">
    <property type="protein sequence ID" value="PAA47918.1"/>
    <property type="molecule type" value="Genomic_DNA"/>
</dbReference>
<dbReference type="GO" id="GO:0000981">
    <property type="term" value="F:DNA-binding transcription factor activity, RNA polymerase II-specific"/>
    <property type="evidence" value="ECO:0007669"/>
    <property type="project" value="TreeGrafter"/>
</dbReference>
<evidence type="ECO:0000256" key="5">
    <source>
        <dbReference type="ARBA" id="ARBA00022771"/>
    </source>
</evidence>
<comment type="similarity">
    <text evidence="2">Belongs to the krueppel C2H2-type zinc-finger protein family.</text>
</comment>
<dbReference type="OrthoDB" id="3437960at2759"/>
<comment type="caution">
    <text evidence="14">The sequence shown here is derived from an EMBL/GenBank/DDBJ whole genome shotgun (WGS) entry which is preliminary data.</text>
</comment>
<keyword evidence="9" id="KW-0804">Transcription</keyword>
<evidence type="ECO:0000256" key="6">
    <source>
        <dbReference type="ARBA" id="ARBA00022833"/>
    </source>
</evidence>
<feature type="domain" description="C2H2-type" evidence="13">
    <location>
        <begin position="155"/>
        <end position="182"/>
    </location>
</feature>
<dbReference type="EMBL" id="NIVC01000061">
    <property type="protein sequence ID" value="PAA92189.1"/>
    <property type="molecule type" value="Genomic_DNA"/>
</dbReference>
<name>A0A267DF45_9PLAT</name>
<dbReference type="Pfam" id="PF00096">
    <property type="entry name" value="zf-C2H2"/>
    <property type="match status" value="2"/>
</dbReference>
<evidence type="ECO:0000256" key="9">
    <source>
        <dbReference type="ARBA" id="ARBA00023163"/>
    </source>
</evidence>
<dbReference type="Pfam" id="PF13894">
    <property type="entry name" value="zf-C2H2_4"/>
    <property type="match status" value="1"/>
</dbReference>
<evidence type="ECO:0000313" key="14">
    <source>
        <dbReference type="EMBL" id="PAA47918.1"/>
    </source>
</evidence>
<evidence type="ECO:0000256" key="1">
    <source>
        <dbReference type="ARBA" id="ARBA00004123"/>
    </source>
</evidence>
<evidence type="ECO:0000259" key="13">
    <source>
        <dbReference type="PROSITE" id="PS50157"/>
    </source>
</evidence>
<dbReference type="AlphaFoldDB" id="A0A267DF45"/>
<feature type="domain" description="C2H2-type" evidence="13">
    <location>
        <begin position="127"/>
        <end position="154"/>
    </location>
</feature>
<dbReference type="PANTHER" id="PTHR23235:SF142">
    <property type="entry name" value="ZINC FINGER PROTEIN 384"/>
    <property type="match status" value="1"/>
</dbReference>
<sequence length="217" mass="24675">MNLISESSMQHSDKDGLEDFADSQHSPSSDYYEDGFIVADFAVYNSSSRVVDGKFGHQSGDQASIGISCAQCKKPFYSTRALKQHASREHSSAARPFVCDRTDCRKAFKTRFGLKRHSMSHSNERPFKCDICGRGFLEKGHLQVHRRIHSGERPYKCRHCDCSFAHKPHAVEHERIHSGERPFECRQCGRAFKRLTHLRNHEKRLHRAGATADAALS</sequence>
<dbReference type="EMBL" id="NIVC01001160">
    <property type="protein sequence ID" value="PAA71502.1"/>
    <property type="molecule type" value="Genomic_DNA"/>
</dbReference>